<keyword evidence="5" id="KW-0998">Cell outer membrane</keyword>
<protein>
    <submittedName>
        <fullName evidence="8">Lipoprotein</fullName>
    </submittedName>
</protein>
<evidence type="ECO:0000313" key="9">
    <source>
        <dbReference type="Proteomes" id="UP001139308"/>
    </source>
</evidence>
<keyword evidence="6 8" id="KW-0449">Lipoprotein</keyword>
<reference evidence="8" key="1">
    <citation type="submission" date="2022-01" db="EMBL/GenBank/DDBJ databases">
        <title>Genome sequence and assembly of Parabukholderia sp. RG36.</title>
        <authorList>
            <person name="Chhetri G."/>
        </authorList>
    </citation>
    <scope>NUCLEOTIDE SEQUENCE</scope>
    <source>
        <strain evidence="8">RG36</strain>
    </source>
</reference>
<dbReference type="EMBL" id="JAKLJA010000024">
    <property type="protein sequence ID" value="MCG5076425.1"/>
    <property type="molecule type" value="Genomic_DNA"/>
</dbReference>
<evidence type="ECO:0000256" key="7">
    <source>
        <dbReference type="SAM" id="MobiDB-lite"/>
    </source>
</evidence>
<evidence type="ECO:0000256" key="6">
    <source>
        <dbReference type="ARBA" id="ARBA00023288"/>
    </source>
</evidence>
<feature type="compositionally biased region" description="Polar residues" evidence="7">
    <location>
        <begin position="66"/>
        <end position="75"/>
    </location>
</feature>
<keyword evidence="9" id="KW-1185">Reference proteome</keyword>
<comment type="subcellular location">
    <subcellularLocation>
        <location evidence="1">Cell outer membrane</location>
        <topology evidence="1">Lipid-anchor</topology>
    </subcellularLocation>
</comment>
<dbReference type="Pfam" id="PF13627">
    <property type="entry name" value="LptM_cons"/>
    <property type="match status" value="1"/>
</dbReference>
<evidence type="ECO:0000256" key="5">
    <source>
        <dbReference type="ARBA" id="ARBA00023237"/>
    </source>
</evidence>
<sequence>MRVNFRMRAPASRVSTPGVQAIRVSTPGKILAAFAIGAVAALSLAGCGQKGPLYMPTVPPLPQKPNFETQPQDNAKPTPESALPASGVQDGELPDTSGTPLSLSPDTELKSAPAAADGAQPASATAPAQ</sequence>
<dbReference type="InterPro" id="IPR032831">
    <property type="entry name" value="LptM_cons"/>
</dbReference>
<keyword evidence="4" id="KW-0564">Palmitate</keyword>
<evidence type="ECO:0000256" key="2">
    <source>
        <dbReference type="ARBA" id="ARBA00022729"/>
    </source>
</evidence>
<dbReference type="RefSeq" id="WP_238466311.1">
    <property type="nucleotide sequence ID" value="NZ_JAKLJA010000024.1"/>
</dbReference>
<gene>
    <name evidence="8" type="ORF">L5014_24150</name>
</gene>
<proteinExistence type="predicted"/>
<feature type="compositionally biased region" description="Low complexity" evidence="7">
    <location>
        <begin position="112"/>
        <end position="129"/>
    </location>
</feature>
<dbReference type="AlphaFoldDB" id="A0A9X1RSA3"/>
<evidence type="ECO:0000313" key="8">
    <source>
        <dbReference type="EMBL" id="MCG5076425.1"/>
    </source>
</evidence>
<evidence type="ECO:0000256" key="3">
    <source>
        <dbReference type="ARBA" id="ARBA00023136"/>
    </source>
</evidence>
<evidence type="ECO:0000256" key="1">
    <source>
        <dbReference type="ARBA" id="ARBA00004459"/>
    </source>
</evidence>
<feature type="region of interest" description="Disordered" evidence="7">
    <location>
        <begin position="51"/>
        <end position="129"/>
    </location>
</feature>
<keyword evidence="2" id="KW-0732">Signal</keyword>
<accession>A0A9X1RSA3</accession>
<evidence type="ECO:0000256" key="4">
    <source>
        <dbReference type="ARBA" id="ARBA00023139"/>
    </source>
</evidence>
<feature type="compositionally biased region" description="Polar residues" evidence="7">
    <location>
        <begin position="96"/>
        <end position="105"/>
    </location>
</feature>
<dbReference type="GO" id="GO:0009279">
    <property type="term" value="C:cell outer membrane"/>
    <property type="evidence" value="ECO:0007669"/>
    <property type="project" value="UniProtKB-SubCell"/>
</dbReference>
<organism evidence="8 9">
    <name type="scientific">Paraburkholderia tagetis</name>
    <dbReference type="NCBI Taxonomy" id="2913261"/>
    <lineage>
        <taxon>Bacteria</taxon>
        <taxon>Pseudomonadati</taxon>
        <taxon>Pseudomonadota</taxon>
        <taxon>Betaproteobacteria</taxon>
        <taxon>Burkholderiales</taxon>
        <taxon>Burkholderiaceae</taxon>
        <taxon>Paraburkholderia</taxon>
    </lineage>
</organism>
<dbReference type="Proteomes" id="UP001139308">
    <property type="component" value="Unassembled WGS sequence"/>
</dbReference>
<keyword evidence="3" id="KW-0472">Membrane</keyword>
<dbReference type="NCBIfam" id="NF047847">
    <property type="entry name" value="SS_mature_LptM"/>
    <property type="match status" value="1"/>
</dbReference>
<comment type="caution">
    <text evidence="8">The sequence shown here is derived from an EMBL/GenBank/DDBJ whole genome shotgun (WGS) entry which is preliminary data.</text>
</comment>
<name>A0A9X1RSA3_9BURK</name>